<keyword evidence="1" id="KW-0472">Membrane</keyword>
<gene>
    <name evidence="2" type="ORF">PPRIM_AZ9-3.1.T0230067</name>
</gene>
<sequence>MYKIKPTLSGRIASYSLVGIGFISIDFITSYIDNTYRNKYSEQFQQIQDEYDISDPFKINYFRNFTYGFMSTNFNSILHVKLNQFLGQRQYSPKFKLVISPLAPIPYYLFAGFLENKPMDVIFSNLLNDLKILIPFRLILDYLRISNFFFQKPQAGNSLVPNKALFICFVSAKIMNSSLLICMYDKKIIF</sequence>
<reference evidence="2" key="1">
    <citation type="submission" date="2021-01" db="EMBL/GenBank/DDBJ databases">
        <authorList>
            <consortium name="Genoscope - CEA"/>
            <person name="William W."/>
        </authorList>
    </citation>
    <scope>NUCLEOTIDE SEQUENCE</scope>
</reference>
<comment type="caution">
    <text evidence="2">The sequence shown here is derived from an EMBL/GenBank/DDBJ whole genome shotgun (WGS) entry which is preliminary data.</text>
</comment>
<dbReference type="OMA" id="LICMYDK"/>
<feature type="transmembrane region" description="Helical" evidence="1">
    <location>
        <begin position="12"/>
        <end position="32"/>
    </location>
</feature>
<organism evidence="2 3">
    <name type="scientific">Paramecium primaurelia</name>
    <dbReference type="NCBI Taxonomy" id="5886"/>
    <lineage>
        <taxon>Eukaryota</taxon>
        <taxon>Sar</taxon>
        <taxon>Alveolata</taxon>
        <taxon>Ciliophora</taxon>
        <taxon>Intramacronucleata</taxon>
        <taxon>Oligohymenophorea</taxon>
        <taxon>Peniculida</taxon>
        <taxon>Parameciidae</taxon>
        <taxon>Paramecium</taxon>
    </lineage>
</organism>
<name>A0A8S1KR98_PARPR</name>
<dbReference type="EMBL" id="CAJJDM010000021">
    <property type="protein sequence ID" value="CAD8055216.1"/>
    <property type="molecule type" value="Genomic_DNA"/>
</dbReference>
<proteinExistence type="predicted"/>
<keyword evidence="1" id="KW-1133">Transmembrane helix</keyword>
<evidence type="ECO:0000256" key="1">
    <source>
        <dbReference type="SAM" id="Phobius"/>
    </source>
</evidence>
<dbReference type="Proteomes" id="UP000688137">
    <property type="component" value="Unassembled WGS sequence"/>
</dbReference>
<accession>A0A8S1KR98</accession>
<keyword evidence="3" id="KW-1185">Reference proteome</keyword>
<dbReference type="AlphaFoldDB" id="A0A8S1KR98"/>
<evidence type="ECO:0000313" key="2">
    <source>
        <dbReference type="EMBL" id="CAD8055216.1"/>
    </source>
</evidence>
<evidence type="ECO:0000313" key="3">
    <source>
        <dbReference type="Proteomes" id="UP000688137"/>
    </source>
</evidence>
<keyword evidence="1" id="KW-0812">Transmembrane</keyword>
<protein>
    <submittedName>
        <fullName evidence="2">Uncharacterized protein</fullName>
    </submittedName>
</protein>